<sequence>MDREWKGTATTVGMRVGTGRQPTCGEKREAPRAGEGDAGAAWCGEARV</sequence>
<reference evidence="2" key="1">
    <citation type="submission" date="2014-09" db="EMBL/GenBank/DDBJ databases">
        <authorList>
            <person name="Magalhaes I.L.F."/>
            <person name="Oliveira U."/>
            <person name="Santos F.R."/>
            <person name="Vidigal T.H.D.A."/>
            <person name="Brescovit A.D."/>
            <person name="Santos A.J."/>
        </authorList>
    </citation>
    <scope>NUCLEOTIDE SEQUENCE</scope>
    <source>
        <tissue evidence="2">Shoot tissue taken approximately 20 cm above the soil surface</tissue>
    </source>
</reference>
<dbReference type="AlphaFoldDB" id="A0A0A9BD48"/>
<dbReference type="EMBL" id="GBRH01235986">
    <property type="protein sequence ID" value="JAD61909.1"/>
    <property type="molecule type" value="Transcribed_RNA"/>
</dbReference>
<proteinExistence type="predicted"/>
<feature type="region of interest" description="Disordered" evidence="1">
    <location>
        <begin position="1"/>
        <end position="48"/>
    </location>
</feature>
<organism evidence="2">
    <name type="scientific">Arundo donax</name>
    <name type="common">Giant reed</name>
    <name type="synonym">Donax arundinaceus</name>
    <dbReference type="NCBI Taxonomy" id="35708"/>
    <lineage>
        <taxon>Eukaryota</taxon>
        <taxon>Viridiplantae</taxon>
        <taxon>Streptophyta</taxon>
        <taxon>Embryophyta</taxon>
        <taxon>Tracheophyta</taxon>
        <taxon>Spermatophyta</taxon>
        <taxon>Magnoliopsida</taxon>
        <taxon>Liliopsida</taxon>
        <taxon>Poales</taxon>
        <taxon>Poaceae</taxon>
        <taxon>PACMAD clade</taxon>
        <taxon>Arundinoideae</taxon>
        <taxon>Arundineae</taxon>
        <taxon>Arundo</taxon>
    </lineage>
</organism>
<reference evidence="2" key="2">
    <citation type="journal article" date="2015" name="Data Brief">
        <title>Shoot transcriptome of the giant reed, Arundo donax.</title>
        <authorList>
            <person name="Barrero R.A."/>
            <person name="Guerrero F.D."/>
            <person name="Moolhuijzen P."/>
            <person name="Goolsby J.A."/>
            <person name="Tidwell J."/>
            <person name="Bellgard S.E."/>
            <person name="Bellgard M.I."/>
        </authorList>
    </citation>
    <scope>NUCLEOTIDE SEQUENCE</scope>
    <source>
        <tissue evidence="2">Shoot tissue taken approximately 20 cm above the soil surface</tissue>
    </source>
</reference>
<accession>A0A0A9BD48</accession>
<name>A0A0A9BD48_ARUDO</name>
<feature type="compositionally biased region" description="Basic and acidic residues" evidence="1">
    <location>
        <begin position="25"/>
        <end position="35"/>
    </location>
</feature>
<evidence type="ECO:0000256" key="1">
    <source>
        <dbReference type="SAM" id="MobiDB-lite"/>
    </source>
</evidence>
<evidence type="ECO:0000313" key="2">
    <source>
        <dbReference type="EMBL" id="JAD61909.1"/>
    </source>
</evidence>
<protein>
    <submittedName>
        <fullName evidence="2">Uncharacterized protein</fullName>
    </submittedName>
</protein>